<protein>
    <recommendedName>
        <fullName evidence="6">Zn(2)-C6 fungal-type domain-containing protein</fullName>
    </recommendedName>
</protein>
<dbReference type="GeneID" id="13926879"/>
<name>J7RE79_NAUDC</name>
<dbReference type="InterPro" id="IPR036864">
    <property type="entry name" value="Zn2-C6_fun-type_DNA-bd_sf"/>
</dbReference>
<keyword evidence="4" id="KW-0238">DNA-binding</keyword>
<dbReference type="EMBL" id="HE580273">
    <property type="protein sequence ID" value="CCK73399.1"/>
    <property type="molecule type" value="Genomic_DNA"/>
</dbReference>
<dbReference type="Proteomes" id="UP000000689">
    <property type="component" value="Chromosome 7"/>
</dbReference>
<dbReference type="InterPro" id="IPR001138">
    <property type="entry name" value="Zn2Cys6_DnaBD"/>
</dbReference>
<dbReference type="OMA" id="DNMARFE"/>
<dbReference type="PROSITE" id="PS00463">
    <property type="entry name" value="ZN2_CY6_FUNGAL_1"/>
    <property type="match status" value="1"/>
</dbReference>
<keyword evidence="2" id="KW-0479">Metal-binding</keyword>
<keyword evidence="8" id="KW-1185">Reference proteome</keyword>
<dbReference type="CDD" id="cd12148">
    <property type="entry name" value="fungal_TF_MHR"/>
    <property type="match status" value="1"/>
</dbReference>
<gene>
    <name evidence="7" type="primary">NDAI0G04140</name>
    <name evidence="7" type="ordered locus">NDAI_0G04140</name>
</gene>
<keyword evidence="3" id="KW-0862">Zinc</keyword>
<comment type="subcellular location">
    <subcellularLocation>
        <location evidence="1">Nucleus</location>
    </subcellularLocation>
</comment>
<reference evidence="7 8" key="1">
    <citation type="journal article" date="2011" name="Proc. Natl. Acad. Sci. U.S.A.">
        <title>Evolutionary erosion of yeast sex chromosomes by mating-type switching accidents.</title>
        <authorList>
            <person name="Gordon J.L."/>
            <person name="Armisen D."/>
            <person name="Proux-Wera E."/>
            <person name="Oheigeartaigh S.S."/>
            <person name="Byrne K.P."/>
            <person name="Wolfe K.H."/>
        </authorList>
    </citation>
    <scope>NUCLEOTIDE SEQUENCE [LARGE SCALE GENOMIC DNA]</scope>
    <source>
        <strain evidence="8">ATCC 10597 / BCRC 20456 / CBS 421 / NBRC 0211 / NRRL Y-12639</strain>
    </source>
</reference>
<evidence type="ECO:0000256" key="2">
    <source>
        <dbReference type="ARBA" id="ARBA00022723"/>
    </source>
</evidence>
<accession>J7RE79</accession>
<keyword evidence="5" id="KW-0539">Nucleus</keyword>
<evidence type="ECO:0000256" key="5">
    <source>
        <dbReference type="ARBA" id="ARBA00023242"/>
    </source>
</evidence>
<evidence type="ECO:0000256" key="3">
    <source>
        <dbReference type="ARBA" id="ARBA00022833"/>
    </source>
</evidence>
<dbReference type="GO" id="GO:0008270">
    <property type="term" value="F:zinc ion binding"/>
    <property type="evidence" value="ECO:0007669"/>
    <property type="project" value="InterPro"/>
</dbReference>
<dbReference type="GO" id="GO:0000981">
    <property type="term" value="F:DNA-binding transcription factor activity, RNA polymerase II-specific"/>
    <property type="evidence" value="ECO:0007669"/>
    <property type="project" value="InterPro"/>
</dbReference>
<evidence type="ECO:0000313" key="7">
    <source>
        <dbReference type="EMBL" id="CCK73399.1"/>
    </source>
</evidence>
<feature type="domain" description="Zn(2)-C6 fungal-type" evidence="6">
    <location>
        <begin position="102"/>
        <end position="135"/>
    </location>
</feature>
<evidence type="ECO:0000313" key="8">
    <source>
        <dbReference type="Proteomes" id="UP000000689"/>
    </source>
</evidence>
<sequence length="1001" mass="114632">MMQDNIDESKKSQNPIETRLLGQELLGEQYWRMAETHQISGKEANFEPTTAAELSAPNPASSPSLIEAQKNIEREGNNDVHFEINNESNILNHPPKKRASKACDLCRRRKIKCDAFDDRLKKCSNCIKYHSECTFSNQNKRKGDLIEKAEESKRSRSKADIASALMQSTEFAPQASVEIPQRTLAEKRLPDQLTSKQEDAGVTLQTTSVPLKEAGLNDSKTTNISQFKIPDSLNSKIEKLDRKVAVVIDNMARFEWLLDKLIKKTENPNPTLNSSRKPRRKLYSTAILTAPKIEWVKYKLSPLTSDLQFISPINSILSISLKWYVVQVRKLMSGNVITQGLTQSQYYSLPDKNLATRLLINFHQFCISSVTGIIKLEECLSLASRYYDNVARETMTYPELFLLNVCVCSGASITRKMDSMVNEHRLLQIIENETFFNSNQYYHKLSMVCAHTKTIQALLIYYHYLQDNVSTELAVPVLDTAVRFAMELRLKRKKIHMSFLDVNEVLDRGSLWWHCFSADARASMILSRPPIISLDNMDVLTDAGYFDLLKKNILPKLVKDTVAIEKIDNVHKALDIIGNHCEYFPFFISYFVSKLLSLESRVFSQCFAVRSTLHLSFDEILHSISDLNKELRTWFDKLPPAMKLESYKQYLSLLLMDPTIHNTTLSFKVACSQVISCHLHYLYLTNILSMFACSFILDNQNLFTDSTHDVPAVFKTFCEQSKMASITALKVFQSLEYQPCMHNDMLYPFSTAVFVLIFFIIDGLEDDNSGDLISLLNLLHDSHIHLVGDNQRNLSYNNMKWSTTVFMYSFLLKNIISKMKEMPMFRGSLNIDESYYDSILSSLLTSSNSIKTEAVQEYIDTLKSMGVHSGDFDDIDEIGFNNKPSSNSRDTETILNPFKDVSSEFFQLLKSSNFIGNIRREANLPDKVEEADNSLFANFPYPLSFIYPRYRSSKGIDINEEWRKSEVLQAKQQQPSQIKELLPFGSLLFDRDFSVMNIFSN</sequence>
<proteinExistence type="predicted"/>
<dbReference type="InterPro" id="IPR050987">
    <property type="entry name" value="AtrR-like"/>
</dbReference>
<dbReference type="GO" id="GO:0005634">
    <property type="term" value="C:nucleus"/>
    <property type="evidence" value="ECO:0007669"/>
    <property type="project" value="UniProtKB-SubCell"/>
</dbReference>
<dbReference type="InterPro" id="IPR007219">
    <property type="entry name" value="XnlR_reg_dom"/>
</dbReference>
<dbReference type="GO" id="GO:0045944">
    <property type="term" value="P:positive regulation of transcription by RNA polymerase II"/>
    <property type="evidence" value="ECO:0007669"/>
    <property type="project" value="EnsemblFungi"/>
</dbReference>
<dbReference type="OrthoDB" id="2123952at2759"/>
<dbReference type="PROSITE" id="PS50048">
    <property type="entry name" value="ZN2_CY6_FUNGAL_2"/>
    <property type="match status" value="1"/>
</dbReference>
<dbReference type="PANTHER" id="PTHR46910">
    <property type="entry name" value="TRANSCRIPTION FACTOR PDR1"/>
    <property type="match status" value="1"/>
</dbReference>
<dbReference type="STRING" id="1071378.J7RE79"/>
<dbReference type="GO" id="GO:0003677">
    <property type="term" value="F:DNA binding"/>
    <property type="evidence" value="ECO:0007669"/>
    <property type="project" value="UniProtKB-KW"/>
</dbReference>
<dbReference type="GO" id="GO:0009651">
    <property type="term" value="P:response to salt stress"/>
    <property type="evidence" value="ECO:0007669"/>
    <property type="project" value="EnsemblFungi"/>
</dbReference>
<dbReference type="Pfam" id="PF00172">
    <property type="entry name" value="Zn_clus"/>
    <property type="match status" value="1"/>
</dbReference>
<dbReference type="Gene3D" id="4.10.240.10">
    <property type="entry name" value="Zn(2)-C6 fungal-type DNA-binding domain"/>
    <property type="match status" value="1"/>
</dbReference>
<dbReference type="RefSeq" id="XP_003980075.1">
    <property type="nucleotide sequence ID" value="XM_003980026.1"/>
</dbReference>
<evidence type="ECO:0000256" key="4">
    <source>
        <dbReference type="ARBA" id="ARBA00023125"/>
    </source>
</evidence>
<evidence type="ECO:0000259" key="6">
    <source>
        <dbReference type="PROSITE" id="PS50048"/>
    </source>
</evidence>
<dbReference type="PANTHER" id="PTHR46910:SF3">
    <property type="entry name" value="HALOTOLERANCE PROTEIN 9-RELATED"/>
    <property type="match status" value="1"/>
</dbReference>
<dbReference type="GO" id="GO:0006351">
    <property type="term" value="P:DNA-templated transcription"/>
    <property type="evidence" value="ECO:0007669"/>
    <property type="project" value="InterPro"/>
</dbReference>
<dbReference type="AlphaFoldDB" id="J7RE79"/>
<dbReference type="SMART" id="SM00906">
    <property type="entry name" value="Fungal_trans"/>
    <property type="match status" value="1"/>
</dbReference>
<dbReference type="KEGG" id="ndi:NDAI_0G04140"/>
<dbReference type="Pfam" id="PF04082">
    <property type="entry name" value="Fungal_trans"/>
    <property type="match status" value="1"/>
</dbReference>
<dbReference type="eggNOG" id="ENOG502QZJZ">
    <property type="taxonomic scope" value="Eukaryota"/>
</dbReference>
<dbReference type="SMART" id="SM00066">
    <property type="entry name" value="GAL4"/>
    <property type="match status" value="1"/>
</dbReference>
<organism evidence="7 8">
    <name type="scientific">Naumovozyma dairenensis (strain ATCC 10597 / BCRC 20456 / CBS 421 / NBRC 0211 / NRRL Y-12639)</name>
    <name type="common">Saccharomyces dairenensis</name>
    <dbReference type="NCBI Taxonomy" id="1071378"/>
    <lineage>
        <taxon>Eukaryota</taxon>
        <taxon>Fungi</taxon>
        <taxon>Dikarya</taxon>
        <taxon>Ascomycota</taxon>
        <taxon>Saccharomycotina</taxon>
        <taxon>Saccharomycetes</taxon>
        <taxon>Saccharomycetales</taxon>
        <taxon>Saccharomycetaceae</taxon>
        <taxon>Naumovozyma</taxon>
    </lineage>
</organism>
<dbReference type="CDD" id="cd00067">
    <property type="entry name" value="GAL4"/>
    <property type="match status" value="1"/>
</dbReference>
<dbReference type="HOGENOM" id="CLU_008153_0_0_1"/>
<dbReference type="SUPFAM" id="SSF57701">
    <property type="entry name" value="Zn2/Cys6 DNA-binding domain"/>
    <property type="match status" value="1"/>
</dbReference>
<evidence type="ECO:0000256" key="1">
    <source>
        <dbReference type="ARBA" id="ARBA00004123"/>
    </source>
</evidence>